<evidence type="ECO:0000313" key="9">
    <source>
        <dbReference type="Proteomes" id="UP000298325"/>
    </source>
</evidence>
<feature type="domain" description="ABC3 transporter permease C-terminal" evidence="7">
    <location>
        <begin position="187"/>
        <end position="298"/>
    </location>
</feature>
<dbReference type="PANTHER" id="PTHR30287:SF2">
    <property type="entry name" value="BLL1001 PROTEIN"/>
    <property type="match status" value="1"/>
</dbReference>
<proteinExistence type="predicted"/>
<comment type="caution">
    <text evidence="8">The sequence shown here is derived from an EMBL/GenBank/DDBJ whole genome shotgun (WGS) entry which is preliminary data.</text>
</comment>
<evidence type="ECO:0000256" key="4">
    <source>
        <dbReference type="ARBA" id="ARBA00022989"/>
    </source>
</evidence>
<evidence type="ECO:0000256" key="3">
    <source>
        <dbReference type="ARBA" id="ARBA00022692"/>
    </source>
</evidence>
<dbReference type="EMBL" id="SRPF01000003">
    <property type="protein sequence ID" value="TGN39276.1"/>
    <property type="molecule type" value="Genomic_DNA"/>
</dbReference>
<keyword evidence="4 6" id="KW-1133">Transmembrane helix</keyword>
<dbReference type="InterPro" id="IPR038766">
    <property type="entry name" value="Membrane_comp_ABC_pdt"/>
</dbReference>
<feature type="transmembrane region" description="Helical" evidence="6">
    <location>
        <begin position="345"/>
        <end position="364"/>
    </location>
</feature>
<feature type="transmembrane region" description="Helical" evidence="6">
    <location>
        <begin position="721"/>
        <end position="741"/>
    </location>
</feature>
<feature type="domain" description="ABC3 transporter permease C-terminal" evidence="7">
    <location>
        <begin position="629"/>
        <end position="744"/>
    </location>
</feature>
<dbReference type="Pfam" id="PF02687">
    <property type="entry name" value="FtsX"/>
    <property type="match status" value="2"/>
</dbReference>
<keyword evidence="5 6" id="KW-0472">Membrane</keyword>
<feature type="transmembrane region" description="Helical" evidence="6">
    <location>
        <begin position="395"/>
        <end position="416"/>
    </location>
</feature>
<feature type="transmembrane region" description="Helical" evidence="6">
    <location>
        <begin position="281"/>
        <end position="299"/>
    </location>
</feature>
<feature type="transmembrane region" description="Helical" evidence="6">
    <location>
        <begin position="319"/>
        <end position="339"/>
    </location>
</feature>
<reference evidence="8 9" key="1">
    <citation type="submission" date="2019-04" db="EMBL/GenBank/DDBJ databases">
        <authorList>
            <person name="Park S."/>
            <person name="Yoon J.-H."/>
        </authorList>
    </citation>
    <scope>NUCLEOTIDE SEQUENCE [LARGE SCALE GENOMIC DNA]</scope>
    <source>
        <strain evidence="8 9">HJM-18</strain>
    </source>
</reference>
<evidence type="ECO:0000313" key="8">
    <source>
        <dbReference type="EMBL" id="TGN39276.1"/>
    </source>
</evidence>
<protein>
    <submittedName>
        <fullName evidence="8">ABC transporter permease</fullName>
    </submittedName>
</protein>
<dbReference type="Proteomes" id="UP000298325">
    <property type="component" value="Unassembled WGS sequence"/>
</dbReference>
<keyword evidence="3 6" id="KW-0812">Transmembrane</keyword>
<evidence type="ECO:0000256" key="2">
    <source>
        <dbReference type="ARBA" id="ARBA00022475"/>
    </source>
</evidence>
<dbReference type="GO" id="GO:0005886">
    <property type="term" value="C:plasma membrane"/>
    <property type="evidence" value="ECO:0007669"/>
    <property type="project" value="UniProtKB-SubCell"/>
</dbReference>
<name>A0A4Z1BBE9_9GAMM</name>
<feature type="transmembrane region" description="Helical" evidence="6">
    <location>
        <begin position="229"/>
        <end position="249"/>
    </location>
</feature>
<sequence>MLIRAMTSHYRRHPLQLLALALMIVVATMLWTGVSVLTGQARESLAVSEESVAAREAVVRADGQPVTVEDFVTLRRAGVCVAPWLETALGDPARRVIGIDPLAMACFDVPPAGDSAVGVAGELTGDPFVDISEVTGGSGRAEQSGQLSLLISPDTEFLPEGYQRRSFQLGPATGELADSFLLNLDALSLLVLFITGLLVRSVYHLGLAQRRSSFALLERFGVTKSRLQRLLAMELTLLTLICVVPGVWLGQALANRLGQGFGLALDSLFDLSLYAGEDTPVPWQAGLVMLVLVLGVCLVDRLIPERTGYQSKPSEPAVLPWWVWALMVAIGVEMVIWAFSLVWVFVGTALVFTGIGGLMPGLLARSADAVARRQSPGAPLGRWRYRELAVMFRQLALPVVALQFAMATVLAVQALVTTFEDTFEQWLAQRLSAELYVEIPESASAEGGSRTLADLNGLGDWHHVRRGKVQLPDINAEGEPVTTDLMALSPITSLVTDWTLLESVEEPWTALSSGGVMVNEQLARRQGLSLGQRLTVGIGSASLTMPVVGVYADYGRPAAELLIDGAGLPDDFTPSFQSFSVNPGERSVKDIGQRLKDEWQVADLVIRDNASIQALASQVFQQTFLLTRAISVLTLVLASLSLLVMGWVFFSTRSWYFHLLGIWGLQPDAVRAQLRRLALLLTSGVTLVALPLGVWLTWVLVSRINPLAFGWSLPMAVYPGFWVELGVVMALIGLVIAWLIGRQLNGQVSLRPGASLAGGGER</sequence>
<keyword evidence="2" id="KW-1003">Cell membrane</keyword>
<evidence type="ECO:0000256" key="1">
    <source>
        <dbReference type="ARBA" id="ARBA00004651"/>
    </source>
</evidence>
<dbReference type="InterPro" id="IPR003838">
    <property type="entry name" value="ABC3_permease_C"/>
</dbReference>
<accession>A0A4Z1BBE9</accession>
<feature type="transmembrane region" description="Helical" evidence="6">
    <location>
        <begin position="629"/>
        <end position="650"/>
    </location>
</feature>
<feature type="transmembrane region" description="Helical" evidence="6">
    <location>
        <begin position="677"/>
        <end position="701"/>
    </location>
</feature>
<dbReference type="AlphaFoldDB" id="A0A4Z1BBE9"/>
<organism evidence="8 9">
    <name type="scientific">Marinobacter confluentis</name>
    <dbReference type="NCBI Taxonomy" id="1697557"/>
    <lineage>
        <taxon>Bacteria</taxon>
        <taxon>Pseudomonadati</taxon>
        <taxon>Pseudomonadota</taxon>
        <taxon>Gammaproteobacteria</taxon>
        <taxon>Pseudomonadales</taxon>
        <taxon>Marinobacteraceae</taxon>
        <taxon>Marinobacter</taxon>
    </lineage>
</organism>
<comment type="subcellular location">
    <subcellularLocation>
        <location evidence="1">Cell membrane</location>
        <topology evidence="1">Multi-pass membrane protein</topology>
    </subcellularLocation>
</comment>
<dbReference type="OrthoDB" id="343744at2"/>
<dbReference type="RefSeq" id="WP_135803585.1">
    <property type="nucleotide sequence ID" value="NZ_SRPF01000003.1"/>
</dbReference>
<evidence type="ECO:0000256" key="5">
    <source>
        <dbReference type="ARBA" id="ARBA00023136"/>
    </source>
</evidence>
<evidence type="ECO:0000259" key="7">
    <source>
        <dbReference type="Pfam" id="PF02687"/>
    </source>
</evidence>
<dbReference type="PANTHER" id="PTHR30287">
    <property type="entry name" value="MEMBRANE COMPONENT OF PREDICTED ABC SUPERFAMILY METABOLITE UPTAKE TRANSPORTER"/>
    <property type="match status" value="1"/>
</dbReference>
<keyword evidence="9" id="KW-1185">Reference proteome</keyword>
<evidence type="ECO:0000256" key="6">
    <source>
        <dbReference type="SAM" id="Phobius"/>
    </source>
</evidence>
<gene>
    <name evidence="8" type="ORF">E5Q11_11540</name>
</gene>
<feature type="transmembrane region" description="Helical" evidence="6">
    <location>
        <begin position="186"/>
        <end position="208"/>
    </location>
</feature>